<protein>
    <submittedName>
        <fullName evidence="1">Uncharacterized protein</fullName>
    </submittedName>
</protein>
<sequence length="58" mass="6989">MIDIWMEHSFCVIQPYRDEIGMSLLVDREDVPLDTTPDRYFEKEKAFKDEFERVLSTC</sequence>
<name>A0ABZ0W819_9BACT</name>
<accession>A0ABZ0W819</accession>
<keyword evidence="2" id="KW-1185">Reference proteome</keyword>
<evidence type="ECO:0000313" key="1">
    <source>
        <dbReference type="EMBL" id="WQD39425.1"/>
    </source>
</evidence>
<dbReference type="Proteomes" id="UP001325680">
    <property type="component" value="Chromosome"/>
</dbReference>
<reference evidence="1 2" key="1">
    <citation type="submission" date="2023-12" db="EMBL/GenBank/DDBJ databases">
        <title>Genome sequencing and assembly of bacterial species from a model synthetic community.</title>
        <authorList>
            <person name="Hogle S.L."/>
        </authorList>
    </citation>
    <scope>NUCLEOTIDE SEQUENCE [LARGE SCALE GENOMIC DNA]</scope>
    <source>
        <strain evidence="1 2">HAMBI_3031</strain>
    </source>
</reference>
<gene>
    <name evidence="1" type="ORF">U0035_04605</name>
</gene>
<evidence type="ECO:0000313" key="2">
    <source>
        <dbReference type="Proteomes" id="UP001325680"/>
    </source>
</evidence>
<proteinExistence type="predicted"/>
<dbReference type="EMBL" id="CP139960">
    <property type="protein sequence ID" value="WQD39425.1"/>
    <property type="molecule type" value="Genomic_DNA"/>
</dbReference>
<organism evidence="1 2">
    <name type="scientific">Niabella yanshanensis</name>
    <dbReference type="NCBI Taxonomy" id="577386"/>
    <lineage>
        <taxon>Bacteria</taxon>
        <taxon>Pseudomonadati</taxon>
        <taxon>Bacteroidota</taxon>
        <taxon>Chitinophagia</taxon>
        <taxon>Chitinophagales</taxon>
        <taxon>Chitinophagaceae</taxon>
        <taxon>Niabella</taxon>
    </lineage>
</organism>
<dbReference type="RefSeq" id="WP_162817719.1">
    <property type="nucleotide sequence ID" value="NZ_CP139960.1"/>
</dbReference>